<dbReference type="CDD" id="cd01745">
    <property type="entry name" value="GATase1_2"/>
    <property type="match status" value="1"/>
</dbReference>
<dbReference type="eggNOG" id="COG2071">
    <property type="taxonomic scope" value="Bacteria"/>
</dbReference>
<dbReference type="PANTHER" id="PTHR43235:SF1">
    <property type="entry name" value="GLUTAMINE AMIDOTRANSFERASE PB2B2.05-RELATED"/>
    <property type="match status" value="1"/>
</dbReference>
<dbReference type="PANTHER" id="PTHR43235">
    <property type="entry name" value="GLUTAMINE AMIDOTRANSFERASE PB2B2.05-RELATED"/>
    <property type="match status" value="1"/>
</dbReference>
<dbReference type="STRING" id="358681.BBR47_19790"/>
<dbReference type="KEGG" id="bbe:BBR47_19790"/>
<dbReference type="Proteomes" id="UP000001877">
    <property type="component" value="Chromosome"/>
</dbReference>
<dbReference type="InterPro" id="IPR011697">
    <property type="entry name" value="Peptidase_C26"/>
</dbReference>
<gene>
    <name evidence="1" type="ordered locus">BBR47_19790</name>
</gene>
<reference evidence="1 2" key="1">
    <citation type="submission" date="2005-03" db="EMBL/GenBank/DDBJ databases">
        <title>Brevibacillus brevis strain 47, complete genome.</title>
        <authorList>
            <person name="Hosoyama A."/>
            <person name="Yamada R."/>
            <person name="Hongo Y."/>
            <person name="Terui Y."/>
            <person name="Ankai A."/>
            <person name="Masuyama W."/>
            <person name="Sekiguchi M."/>
            <person name="Takeda T."/>
            <person name="Asano K."/>
            <person name="Ohji S."/>
            <person name="Ichikawa N."/>
            <person name="Narita S."/>
            <person name="Aoki N."/>
            <person name="Miura H."/>
            <person name="Matsushita S."/>
            <person name="Sekigawa T."/>
            <person name="Yamagata H."/>
            <person name="Yoshikawa H."/>
            <person name="Udaka S."/>
            <person name="Tanikawa S."/>
            <person name="Fujita N."/>
        </authorList>
    </citation>
    <scope>NUCLEOTIDE SEQUENCE [LARGE SCALE GENOMIC DNA]</scope>
    <source>
        <strain evidence="2">47 / JCM 6285 / NBRC 100599</strain>
    </source>
</reference>
<dbReference type="EMBL" id="AP008955">
    <property type="protein sequence ID" value="BAH42956.1"/>
    <property type="molecule type" value="Genomic_DNA"/>
</dbReference>
<proteinExistence type="predicted"/>
<evidence type="ECO:0000313" key="2">
    <source>
        <dbReference type="Proteomes" id="UP000001877"/>
    </source>
</evidence>
<dbReference type="MEROPS" id="C26.A28"/>
<dbReference type="Pfam" id="PF07722">
    <property type="entry name" value="Peptidase_C26"/>
    <property type="match status" value="1"/>
</dbReference>
<dbReference type="PROSITE" id="PS51273">
    <property type="entry name" value="GATASE_TYPE_1"/>
    <property type="match status" value="1"/>
</dbReference>
<sequence>MTGVRPIIGVACTKMYFPKNDLDQFFYVGSGYVNGIARSGGTPLILPLLTIQDAPFREMIESLDGLILSGGEDPAPHLYGEDPLQGLGDINYERDITELEIIKIALELKKPILGICRGMQILNVACGGTLIQDIASQVPGALQHAQKGSRQYGAHKITLQPGFVADALGKTEVLVNTSHHQAVKDIAPGFKVTGCAADGVIEAMESLDGLHVGVQWHPERMWAHDDDMLKIAEAFVARIKQLKLQVTN</sequence>
<dbReference type="AlphaFoldDB" id="C0ZAZ7"/>
<dbReference type="SUPFAM" id="SSF52317">
    <property type="entry name" value="Class I glutamine amidotransferase-like"/>
    <property type="match status" value="1"/>
</dbReference>
<dbReference type="HOGENOM" id="CLU_030756_2_1_9"/>
<dbReference type="InterPro" id="IPR029062">
    <property type="entry name" value="Class_I_gatase-like"/>
</dbReference>
<keyword evidence="2" id="KW-1185">Reference proteome</keyword>
<organism evidence="1 2">
    <name type="scientific">Brevibacillus brevis (strain 47 / JCM 6285 / NBRC 100599)</name>
    <dbReference type="NCBI Taxonomy" id="358681"/>
    <lineage>
        <taxon>Bacteria</taxon>
        <taxon>Bacillati</taxon>
        <taxon>Bacillota</taxon>
        <taxon>Bacilli</taxon>
        <taxon>Bacillales</taxon>
        <taxon>Paenibacillaceae</taxon>
        <taxon>Brevibacillus</taxon>
    </lineage>
</organism>
<accession>C0ZAZ7</accession>
<protein>
    <submittedName>
        <fullName evidence="1">Uncharacterized protein</fullName>
    </submittedName>
</protein>
<name>C0ZAZ7_BREBN</name>
<dbReference type="InterPro" id="IPR044668">
    <property type="entry name" value="PuuD-like"/>
</dbReference>
<dbReference type="Gene3D" id="3.40.50.880">
    <property type="match status" value="1"/>
</dbReference>
<dbReference type="GO" id="GO:0006598">
    <property type="term" value="P:polyamine catabolic process"/>
    <property type="evidence" value="ECO:0007669"/>
    <property type="project" value="TreeGrafter"/>
</dbReference>
<dbReference type="GO" id="GO:0033969">
    <property type="term" value="F:gamma-glutamyl-gamma-aminobutyrate hydrolase activity"/>
    <property type="evidence" value="ECO:0007669"/>
    <property type="project" value="TreeGrafter"/>
</dbReference>
<dbReference type="GO" id="GO:0005829">
    <property type="term" value="C:cytosol"/>
    <property type="evidence" value="ECO:0007669"/>
    <property type="project" value="TreeGrafter"/>
</dbReference>
<evidence type="ECO:0000313" key="1">
    <source>
        <dbReference type="EMBL" id="BAH42956.1"/>
    </source>
</evidence>